<evidence type="ECO:0000256" key="4">
    <source>
        <dbReference type="ARBA" id="ARBA00022759"/>
    </source>
</evidence>
<dbReference type="Gene3D" id="3.30.420.10">
    <property type="entry name" value="Ribonuclease H-like superfamily/Ribonuclease H"/>
    <property type="match status" value="1"/>
</dbReference>
<evidence type="ECO:0000256" key="2">
    <source>
        <dbReference type="ARBA" id="ARBA00022695"/>
    </source>
</evidence>
<dbReference type="SUPFAM" id="SSF53098">
    <property type="entry name" value="Ribonuclease H-like"/>
    <property type="match status" value="1"/>
</dbReference>
<protein>
    <recommendedName>
        <fullName evidence="7">Integrase catalytic domain-containing protein</fullName>
    </recommendedName>
</protein>
<dbReference type="EMBL" id="QJKJ01010514">
    <property type="protein sequence ID" value="RDX73479.1"/>
    <property type="molecule type" value="Genomic_DNA"/>
</dbReference>
<keyword evidence="6" id="KW-0695">RNA-directed DNA polymerase</keyword>
<keyword evidence="3" id="KW-0540">Nuclease</keyword>
<dbReference type="GO" id="GO:0003964">
    <property type="term" value="F:RNA-directed DNA polymerase activity"/>
    <property type="evidence" value="ECO:0007669"/>
    <property type="project" value="UniProtKB-KW"/>
</dbReference>
<dbReference type="GO" id="GO:0016787">
    <property type="term" value="F:hydrolase activity"/>
    <property type="evidence" value="ECO:0007669"/>
    <property type="project" value="UniProtKB-KW"/>
</dbReference>
<dbReference type="GO" id="GO:0003676">
    <property type="term" value="F:nucleic acid binding"/>
    <property type="evidence" value="ECO:0007669"/>
    <property type="project" value="InterPro"/>
</dbReference>
<dbReference type="InterPro" id="IPR036397">
    <property type="entry name" value="RNaseH_sf"/>
</dbReference>
<evidence type="ECO:0000256" key="6">
    <source>
        <dbReference type="ARBA" id="ARBA00022918"/>
    </source>
</evidence>
<evidence type="ECO:0000313" key="8">
    <source>
        <dbReference type="EMBL" id="RDX73479.1"/>
    </source>
</evidence>
<comment type="caution">
    <text evidence="8">The sequence shown here is derived from an EMBL/GenBank/DDBJ whole genome shotgun (WGS) entry which is preliminary data.</text>
</comment>
<keyword evidence="9" id="KW-1185">Reference proteome</keyword>
<keyword evidence="5" id="KW-0378">Hydrolase</keyword>
<keyword evidence="2" id="KW-0548">Nucleotidyltransferase</keyword>
<dbReference type="Pfam" id="PF00665">
    <property type="entry name" value="rve"/>
    <property type="match status" value="1"/>
</dbReference>
<name>A0A371F5C6_MUCPR</name>
<organism evidence="8 9">
    <name type="scientific">Mucuna pruriens</name>
    <name type="common">Velvet bean</name>
    <name type="synonym">Dolichos pruriens</name>
    <dbReference type="NCBI Taxonomy" id="157652"/>
    <lineage>
        <taxon>Eukaryota</taxon>
        <taxon>Viridiplantae</taxon>
        <taxon>Streptophyta</taxon>
        <taxon>Embryophyta</taxon>
        <taxon>Tracheophyta</taxon>
        <taxon>Spermatophyta</taxon>
        <taxon>Magnoliopsida</taxon>
        <taxon>eudicotyledons</taxon>
        <taxon>Gunneridae</taxon>
        <taxon>Pentapetalae</taxon>
        <taxon>rosids</taxon>
        <taxon>fabids</taxon>
        <taxon>Fabales</taxon>
        <taxon>Fabaceae</taxon>
        <taxon>Papilionoideae</taxon>
        <taxon>50 kb inversion clade</taxon>
        <taxon>NPAAA clade</taxon>
        <taxon>indigoferoid/millettioid clade</taxon>
        <taxon>Phaseoleae</taxon>
        <taxon>Mucuna</taxon>
    </lineage>
</organism>
<dbReference type="Proteomes" id="UP000257109">
    <property type="component" value="Unassembled WGS sequence"/>
</dbReference>
<evidence type="ECO:0000256" key="3">
    <source>
        <dbReference type="ARBA" id="ARBA00022722"/>
    </source>
</evidence>
<keyword evidence="1" id="KW-0808">Transferase</keyword>
<dbReference type="AlphaFoldDB" id="A0A371F5C6"/>
<dbReference type="GO" id="GO:0015074">
    <property type="term" value="P:DNA integration"/>
    <property type="evidence" value="ECO:0007669"/>
    <property type="project" value="InterPro"/>
</dbReference>
<dbReference type="InterPro" id="IPR001584">
    <property type="entry name" value="Integrase_cat-core"/>
</dbReference>
<dbReference type="PANTHER" id="PTHR37984">
    <property type="entry name" value="PROTEIN CBG26694"/>
    <property type="match status" value="1"/>
</dbReference>
<dbReference type="PROSITE" id="PS50994">
    <property type="entry name" value="INTEGRASE"/>
    <property type="match status" value="1"/>
</dbReference>
<dbReference type="PANTHER" id="PTHR37984:SF5">
    <property type="entry name" value="PROTEIN NYNRIN-LIKE"/>
    <property type="match status" value="1"/>
</dbReference>
<dbReference type="CDD" id="cd09274">
    <property type="entry name" value="RNase_HI_RT_Ty3"/>
    <property type="match status" value="1"/>
</dbReference>
<dbReference type="InterPro" id="IPR041588">
    <property type="entry name" value="Integrase_H2C2"/>
</dbReference>
<evidence type="ECO:0000259" key="7">
    <source>
        <dbReference type="PROSITE" id="PS50994"/>
    </source>
</evidence>
<dbReference type="GO" id="GO:0004519">
    <property type="term" value="F:endonuclease activity"/>
    <property type="evidence" value="ECO:0007669"/>
    <property type="project" value="UniProtKB-KW"/>
</dbReference>
<evidence type="ECO:0000256" key="1">
    <source>
        <dbReference type="ARBA" id="ARBA00022679"/>
    </source>
</evidence>
<sequence length="582" mass="67138">MCDASNLALGAILSQRARVGQPTHVIAYASRTMDPAQQNYTTTEKELLAIVFALDKFRSYLLGSKIVVFSDHAALRYLLKKPDAKPRLIRWMLLLQEFDLEIRDKKGAKNSVADHLSRIERGSEPMPIRDEFPDEQLLHIKTATPWFADICNFVATSQFPPTASRTYKEKIRSDAKYYVWDDPYLWRLCSDKIIRRCIPDTEINSVLQFCHSAPGGGHYGSSQTARKVLDCGLYWPSIFRDAHQFVSTCERCQKARMALNQRHERPQQPIMFCEVFDVWGIDFMGPFPISNNYSYILLAVDYVSRWVEAIPTRTNDAKIVADFLKSNIFCRFGVPKALISDQGSHFCNRVMASLLQKYGVAHRIATAYHPQTNGQAEVFNREIKHTLQKMTNPNRKDWSKLLEDALWAHRTTYRTPLGMSPYRIVFGKACHLPVELEHKAYWAVKRCNMAYDQAGEHRKFQLQELDELRLEAYENARIYKQKVQKFHDQKILRKDFYIDQKVLLSNSILKLITSKLRSRWDGPFVITNIFPHGVVQLKEEHTNRTFQVNGHQVKPFIEGPAPIGEHTEIISLVEPTPPDGTT</sequence>
<dbReference type="InterPro" id="IPR012337">
    <property type="entry name" value="RNaseH-like_sf"/>
</dbReference>
<gene>
    <name evidence="8" type="ORF">CR513_46913</name>
</gene>
<dbReference type="InterPro" id="IPR041373">
    <property type="entry name" value="RT_RNaseH"/>
</dbReference>
<keyword evidence="4" id="KW-0255">Endonuclease</keyword>
<dbReference type="InterPro" id="IPR043502">
    <property type="entry name" value="DNA/RNA_pol_sf"/>
</dbReference>
<dbReference type="SUPFAM" id="SSF56672">
    <property type="entry name" value="DNA/RNA polymerases"/>
    <property type="match status" value="1"/>
</dbReference>
<dbReference type="FunFam" id="3.30.420.10:FF:000032">
    <property type="entry name" value="Retrovirus-related Pol polyprotein from transposon 297-like Protein"/>
    <property type="match status" value="1"/>
</dbReference>
<feature type="non-terminal residue" evidence="8">
    <location>
        <position position="1"/>
    </location>
</feature>
<proteinExistence type="predicted"/>
<accession>A0A371F5C6</accession>
<dbReference type="InterPro" id="IPR050951">
    <property type="entry name" value="Retrovirus_Pol_polyprotein"/>
</dbReference>
<evidence type="ECO:0000256" key="5">
    <source>
        <dbReference type="ARBA" id="ARBA00022801"/>
    </source>
</evidence>
<feature type="domain" description="Integrase catalytic" evidence="7">
    <location>
        <begin position="265"/>
        <end position="429"/>
    </location>
</feature>
<dbReference type="Gene3D" id="3.10.20.370">
    <property type="match status" value="1"/>
</dbReference>
<dbReference type="Pfam" id="PF17921">
    <property type="entry name" value="Integrase_H2C2"/>
    <property type="match status" value="1"/>
</dbReference>
<dbReference type="FunFam" id="3.10.20.370:FF:000001">
    <property type="entry name" value="Retrovirus-related Pol polyprotein from transposon 17.6-like protein"/>
    <property type="match status" value="1"/>
</dbReference>
<reference evidence="8" key="1">
    <citation type="submission" date="2018-05" db="EMBL/GenBank/DDBJ databases">
        <title>Draft genome of Mucuna pruriens seed.</title>
        <authorList>
            <person name="Nnadi N.E."/>
            <person name="Vos R."/>
            <person name="Hasami M.H."/>
            <person name="Devisetty U.K."/>
            <person name="Aguiy J.C."/>
        </authorList>
    </citation>
    <scope>NUCLEOTIDE SEQUENCE [LARGE SCALE GENOMIC DNA]</scope>
    <source>
        <strain evidence="8">JCA_2017</strain>
    </source>
</reference>
<dbReference type="Pfam" id="PF17917">
    <property type="entry name" value="RT_RNaseH"/>
    <property type="match status" value="1"/>
</dbReference>
<dbReference type="Gene3D" id="1.10.340.70">
    <property type="match status" value="1"/>
</dbReference>
<dbReference type="OrthoDB" id="1434039at2759"/>
<evidence type="ECO:0000313" key="9">
    <source>
        <dbReference type="Proteomes" id="UP000257109"/>
    </source>
</evidence>